<evidence type="ECO:0000313" key="7">
    <source>
        <dbReference type="Proteomes" id="UP001162156"/>
    </source>
</evidence>
<comment type="caution">
    <text evidence="6">The sequence shown here is derived from an EMBL/GenBank/DDBJ whole genome shotgun (WGS) entry which is preliminary data.</text>
</comment>
<keyword evidence="3" id="KW-0967">Endosome</keyword>
<evidence type="ECO:0000313" key="6">
    <source>
        <dbReference type="EMBL" id="KAJ8969534.1"/>
    </source>
</evidence>
<evidence type="ECO:0008006" key="8">
    <source>
        <dbReference type="Google" id="ProtNLM"/>
    </source>
</evidence>
<reference evidence="6" key="1">
    <citation type="journal article" date="2023" name="Insect Mol. Biol.">
        <title>Genome sequencing provides insights into the evolution of gene families encoding plant cell wall-degrading enzymes in longhorned beetles.</title>
        <authorList>
            <person name="Shin N.R."/>
            <person name="Okamura Y."/>
            <person name="Kirsch R."/>
            <person name="Pauchet Y."/>
        </authorList>
    </citation>
    <scope>NUCLEOTIDE SEQUENCE</scope>
    <source>
        <strain evidence="6">RBIC_L_NR</strain>
    </source>
</reference>
<evidence type="ECO:0000256" key="3">
    <source>
        <dbReference type="ARBA" id="ARBA00022753"/>
    </source>
</evidence>
<dbReference type="Proteomes" id="UP001162156">
    <property type="component" value="Unassembled WGS sequence"/>
</dbReference>
<dbReference type="Gene3D" id="6.10.140.1230">
    <property type="match status" value="1"/>
</dbReference>
<comment type="subcellular location">
    <subcellularLocation>
        <location evidence="1">Endosome</location>
    </subcellularLocation>
</comment>
<dbReference type="EMBL" id="JANEYF010000522">
    <property type="protein sequence ID" value="KAJ8969534.1"/>
    <property type="molecule type" value="Genomic_DNA"/>
</dbReference>
<accession>A0AAV8ZR97</accession>
<sequence length="428" mass="49038">MFQIPAEKLPDLLKDEQRINVLFAPLRNRSVNPKDWENKISSWKTIIKLYCESNEIYSFTLSSLKNVFIRNGRPPSCLNEVIEEMAKSREIQIIDIFLKKSSDSWSGWATDILIKRPLSWSYNKIKNSIFTTVNTDQSYVHSEVINSKCDALISSIPDKFKNKLISLHDLLTVLEKCSSQADNIKLLLHNLLNHRKIDITKLNNNKNKDELETLLIKFGDGNKVTPISEIDIGIYTLEKNEKLISRNIESLEDEIQQCINEAKIHLSKNHRQMAKSSLRKKHELEKRVQKKVNALHNIQTLLEQIHETHTDAHVWDAYKNALSAFNTTFKDTGLSEDAIEDTMLKLGDMLEMHKDIQDALARPAMDTNDLDLEEELADLIKADSNDQPPDDSGITSDLEKQMEKLSLNLPDIPSESPDVSVQELKLNI</sequence>
<evidence type="ECO:0000256" key="5">
    <source>
        <dbReference type="SAM" id="MobiDB-lite"/>
    </source>
</evidence>
<evidence type="ECO:0000256" key="2">
    <source>
        <dbReference type="ARBA" id="ARBA00006190"/>
    </source>
</evidence>
<dbReference type="GO" id="GO:0006900">
    <property type="term" value="P:vesicle budding from membrane"/>
    <property type="evidence" value="ECO:0007669"/>
    <property type="project" value="TreeGrafter"/>
</dbReference>
<dbReference type="PANTHER" id="PTHR22761:SF10">
    <property type="entry name" value="GH13992P"/>
    <property type="match status" value="1"/>
</dbReference>
<dbReference type="GO" id="GO:0009898">
    <property type="term" value="C:cytoplasmic side of plasma membrane"/>
    <property type="evidence" value="ECO:0007669"/>
    <property type="project" value="TreeGrafter"/>
</dbReference>
<feature type="region of interest" description="Disordered" evidence="5">
    <location>
        <begin position="407"/>
        <end position="428"/>
    </location>
</feature>
<organism evidence="6 7">
    <name type="scientific">Rhamnusium bicolor</name>
    <dbReference type="NCBI Taxonomy" id="1586634"/>
    <lineage>
        <taxon>Eukaryota</taxon>
        <taxon>Metazoa</taxon>
        <taxon>Ecdysozoa</taxon>
        <taxon>Arthropoda</taxon>
        <taxon>Hexapoda</taxon>
        <taxon>Insecta</taxon>
        <taxon>Pterygota</taxon>
        <taxon>Neoptera</taxon>
        <taxon>Endopterygota</taxon>
        <taxon>Coleoptera</taxon>
        <taxon>Polyphaga</taxon>
        <taxon>Cucujiformia</taxon>
        <taxon>Chrysomeloidea</taxon>
        <taxon>Cerambycidae</taxon>
        <taxon>Lepturinae</taxon>
        <taxon>Rhagiini</taxon>
        <taxon>Rhamnusium</taxon>
    </lineage>
</organism>
<dbReference type="InterPro" id="IPR005024">
    <property type="entry name" value="Snf7_fam"/>
</dbReference>
<dbReference type="GO" id="GO:0032511">
    <property type="term" value="P:late endosome to vacuole transport via multivesicular body sorting pathway"/>
    <property type="evidence" value="ECO:0007669"/>
    <property type="project" value="TreeGrafter"/>
</dbReference>
<dbReference type="PANTHER" id="PTHR22761">
    <property type="entry name" value="CHARGED MULTIVESICULAR BODY PROTEIN"/>
    <property type="match status" value="1"/>
</dbReference>
<dbReference type="GO" id="GO:0005771">
    <property type="term" value="C:multivesicular body"/>
    <property type="evidence" value="ECO:0007669"/>
    <property type="project" value="TreeGrafter"/>
</dbReference>
<evidence type="ECO:0000256" key="4">
    <source>
        <dbReference type="SAM" id="Coils"/>
    </source>
</evidence>
<dbReference type="AlphaFoldDB" id="A0AAV8ZR97"/>
<name>A0AAV8ZR97_9CUCU</name>
<keyword evidence="7" id="KW-1185">Reference proteome</keyword>
<feature type="coiled-coil region" evidence="4">
    <location>
        <begin position="234"/>
        <end position="268"/>
    </location>
</feature>
<dbReference type="Pfam" id="PF25880">
    <property type="entry name" value="WHD_CHMP7_1st"/>
    <property type="match status" value="1"/>
</dbReference>
<dbReference type="Pfam" id="PF03357">
    <property type="entry name" value="Snf7"/>
    <property type="match status" value="1"/>
</dbReference>
<dbReference type="GO" id="GO:0000815">
    <property type="term" value="C:ESCRT III complex"/>
    <property type="evidence" value="ECO:0007669"/>
    <property type="project" value="TreeGrafter"/>
</dbReference>
<proteinExistence type="inferred from homology"/>
<evidence type="ECO:0000256" key="1">
    <source>
        <dbReference type="ARBA" id="ARBA00004177"/>
    </source>
</evidence>
<comment type="similarity">
    <text evidence="2">Belongs to the SNF7 family.</text>
</comment>
<keyword evidence="4" id="KW-0175">Coiled coil</keyword>
<protein>
    <recommendedName>
        <fullName evidence="8">Charged multivesicular body protein 7</fullName>
    </recommendedName>
</protein>
<gene>
    <name evidence="6" type="ORF">NQ314_001717</name>
</gene>